<dbReference type="EMBL" id="QKUF01000002">
    <property type="protein sequence ID" value="PZW34423.1"/>
    <property type="molecule type" value="Genomic_DNA"/>
</dbReference>
<protein>
    <submittedName>
        <fullName evidence="1">Uncharacterized protein</fullName>
    </submittedName>
</protein>
<dbReference type="Proteomes" id="UP000248806">
    <property type="component" value="Unassembled WGS sequence"/>
</dbReference>
<evidence type="ECO:0000313" key="1">
    <source>
        <dbReference type="EMBL" id="PZW34423.1"/>
    </source>
</evidence>
<accession>A0A326UMH9</accession>
<sequence>MFVTWILACSSLYFLFPVECENIVKRTFVLLTYDDTCLYLILEAICSTAKVRITVSTMNNLFSFELNTIALFEGSESDTLLRCQEGAAATTL</sequence>
<dbReference type="AlphaFoldDB" id="A0A326UMH9"/>
<reference evidence="1 2" key="1">
    <citation type="submission" date="2018-06" db="EMBL/GenBank/DDBJ databases">
        <title>Genomic Encyclopedia of Archaeal and Bacterial Type Strains, Phase II (KMG-II): from individual species to whole genera.</title>
        <authorList>
            <person name="Goeker M."/>
        </authorList>
    </citation>
    <scope>NUCLEOTIDE SEQUENCE [LARGE SCALE GENOMIC DNA]</scope>
    <source>
        <strain evidence="1 2">ATCC BAA-1881</strain>
    </source>
</reference>
<keyword evidence="2" id="KW-1185">Reference proteome</keyword>
<organism evidence="1 2">
    <name type="scientific">Thermosporothrix hazakensis</name>
    <dbReference type="NCBI Taxonomy" id="644383"/>
    <lineage>
        <taxon>Bacteria</taxon>
        <taxon>Bacillati</taxon>
        <taxon>Chloroflexota</taxon>
        <taxon>Ktedonobacteria</taxon>
        <taxon>Ktedonobacterales</taxon>
        <taxon>Thermosporotrichaceae</taxon>
        <taxon>Thermosporothrix</taxon>
    </lineage>
</organism>
<comment type="caution">
    <text evidence="1">The sequence shown here is derived from an EMBL/GenBank/DDBJ whole genome shotgun (WGS) entry which is preliminary data.</text>
</comment>
<name>A0A326UMH9_THEHA</name>
<gene>
    <name evidence="1" type="ORF">EI42_01260</name>
</gene>
<proteinExistence type="predicted"/>
<evidence type="ECO:0000313" key="2">
    <source>
        <dbReference type="Proteomes" id="UP000248806"/>
    </source>
</evidence>